<dbReference type="InterPro" id="IPR023393">
    <property type="entry name" value="START-like_dom_sf"/>
</dbReference>
<proteinExistence type="predicted"/>
<dbReference type="Gene3D" id="3.30.530.20">
    <property type="match status" value="1"/>
</dbReference>
<dbReference type="Proteomes" id="UP001596022">
    <property type="component" value="Unassembled WGS sequence"/>
</dbReference>
<sequence length="77" mass="8559">MAPSIRSGASIARVVEPEKLVFTGGSFLDESGHPQLESQTTVLFDDHESMTKLTVHTFISELHRHFNGDAVHNMPRL</sequence>
<comment type="caution">
    <text evidence="1">The sequence shown here is derived from an EMBL/GenBank/DDBJ whole genome shotgun (WGS) entry which is preliminary data.</text>
</comment>
<evidence type="ECO:0000313" key="2">
    <source>
        <dbReference type="Proteomes" id="UP001596022"/>
    </source>
</evidence>
<reference evidence="2" key="1">
    <citation type="journal article" date="2019" name="Int. J. Syst. Evol. Microbiol.">
        <title>The Global Catalogue of Microorganisms (GCM) 10K type strain sequencing project: providing services to taxonomists for standard genome sequencing and annotation.</title>
        <authorList>
            <consortium name="The Broad Institute Genomics Platform"/>
            <consortium name="The Broad Institute Genome Sequencing Center for Infectious Disease"/>
            <person name="Wu L."/>
            <person name="Ma J."/>
        </authorList>
    </citation>
    <scope>NUCLEOTIDE SEQUENCE [LARGE SCALE GENOMIC DNA]</scope>
    <source>
        <strain evidence="2">CGMCC 1.16306</strain>
    </source>
</reference>
<accession>A0ABV9GNX7</accession>
<protein>
    <submittedName>
        <fullName evidence="1">SRPBCC domain-containing protein</fullName>
    </submittedName>
</protein>
<keyword evidence="2" id="KW-1185">Reference proteome</keyword>
<name>A0ABV9GNX7_9BACL</name>
<organism evidence="1 2">
    <name type="scientific">Camelliibacillus cellulosilyticus</name>
    <dbReference type="NCBI Taxonomy" id="2174486"/>
    <lineage>
        <taxon>Bacteria</taxon>
        <taxon>Bacillati</taxon>
        <taxon>Bacillota</taxon>
        <taxon>Bacilli</taxon>
        <taxon>Bacillales</taxon>
        <taxon>Sporolactobacillaceae</taxon>
        <taxon>Camelliibacillus</taxon>
    </lineage>
</organism>
<gene>
    <name evidence="1" type="ORF">ACFO4N_09395</name>
</gene>
<dbReference type="EMBL" id="JBHSFW010000004">
    <property type="protein sequence ID" value="MFC4618942.1"/>
    <property type="molecule type" value="Genomic_DNA"/>
</dbReference>
<evidence type="ECO:0000313" key="1">
    <source>
        <dbReference type="EMBL" id="MFC4618942.1"/>
    </source>
</evidence>